<reference evidence="2 3" key="1">
    <citation type="submission" date="2021-06" db="EMBL/GenBank/DDBJ databases">
        <title>Caerostris extrusa draft genome.</title>
        <authorList>
            <person name="Kono N."/>
            <person name="Arakawa K."/>
        </authorList>
    </citation>
    <scope>NUCLEOTIDE SEQUENCE [LARGE SCALE GENOMIC DNA]</scope>
</reference>
<evidence type="ECO:0000256" key="1">
    <source>
        <dbReference type="SAM" id="MobiDB-lite"/>
    </source>
</evidence>
<organism evidence="2 3">
    <name type="scientific">Caerostris extrusa</name>
    <name type="common">Bark spider</name>
    <name type="synonym">Caerostris bankana</name>
    <dbReference type="NCBI Taxonomy" id="172846"/>
    <lineage>
        <taxon>Eukaryota</taxon>
        <taxon>Metazoa</taxon>
        <taxon>Ecdysozoa</taxon>
        <taxon>Arthropoda</taxon>
        <taxon>Chelicerata</taxon>
        <taxon>Arachnida</taxon>
        <taxon>Araneae</taxon>
        <taxon>Araneomorphae</taxon>
        <taxon>Entelegynae</taxon>
        <taxon>Araneoidea</taxon>
        <taxon>Araneidae</taxon>
        <taxon>Caerostris</taxon>
    </lineage>
</organism>
<dbReference type="AlphaFoldDB" id="A0AAV4MIU1"/>
<feature type="compositionally biased region" description="Polar residues" evidence="1">
    <location>
        <begin position="99"/>
        <end position="110"/>
    </location>
</feature>
<dbReference type="EMBL" id="BPLR01002253">
    <property type="protein sequence ID" value="GIX71790.1"/>
    <property type="molecule type" value="Genomic_DNA"/>
</dbReference>
<proteinExistence type="predicted"/>
<gene>
    <name evidence="2" type="primary">Dicer1</name>
    <name evidence="2" type="ORF">CEXT_763421</name>
</gene>
<dbReference type="Proteomes" id="UP001054945">
    <property type="component" value="Unassembled WGS sequence"/>
</dbReference>
<evidence type="ECO:0000313" key="2">
    <source>
        <dbReference type="EMBL" id="GIX71790.1"/>
    </source>
</evidence>
<comment type="caution">
    <text evidence="2">The sequence shown here is derived from an EMBL/GenBank/DDBJ whole genome shotgun (WGS) entry which is preliminary data.</text>
</comment>
<sequence length="110" mass="12569">MVVYQLFFIIFSWELNENLVPISCLVDNAIEKELGEIEEEDGNGAIPGTNRRRQVYEKHVPIFLKGVKPHPGKHCYLNILNMKLVHPLPKALNPRGRPSSIQKTQPEVLL</sequence>
<keyword evidence="3" id="KW-1185">Reference proteome</keyword>
<evidence type="ECO:0000313" key="3">
    <source>
        <dbReference type="Proteomes" id="UP001054945"/>
    </source>
</evidence>
<feature type="region of interest" description="Disordered" evidence="1">
    <location>
        <begin position="90"/>
        <end position="110"/>
    </location>
</feature>
<accession>A0AAV4MIU1</accession>
<name>A0AAV4MIU1_CAEEX</name>
<protein>
    <submittedName>
        <fullName evidence="2">Endoribonuclease Dicer</fullName>
    </submittedName>
</protein>